<dbReference type="EMBL" id="QJKJ01002917">
    <property type="protein sequence ID" value="RDY00741.1"/>
    <property type="molecule type" value="Genomic_DNA"/>
</dbReference>
<evidence type="ECO:0000256" key="4">
    <source>
        <dbReference type="ARBA" id="ARBA00023136"/>
    </source>
</evidence>
<evidence type="ECO:0000256" key="2">
    <source>
        <dbReference type="ARBA" id="ARBA00022692"/>
    </source>
</evidence>
<sequence>SARYLSKCHTPVDTNLGQRLESCAHNPIEEPLLGSTILTQSSPVLKTKTTLCLVSTLTFLGVFNLLQSLDTTIHSMGSKPRQEFVIYVGRKLLQDSGNQLLEHGVAGHSSIGTLLGWAMAVMYMGGRLPQICLNGINPLMFLFAVTGNVTYVASILVRSLDWSRIGPNLPWLIEPGGCALLDIFVSIFYIHRTSQVQ</sequence>
<dbReference type="OrthoDB" id="8048523at2759"/>
<dbReference type="Gene3D" id="1.20.1280.290">
    <property type="match status" value="1"/>
</dbReference>
<evidence type="ECO:0000256" key="5">
    <source>
        <dbReference type="SAM" id="Phobius"/>
    </source>
</evidence>
<dbReference type="PANTHER" id="PTHR16201:SF44">
    <property type="entry name" value="SEVEN TRANSMEMBRANE PROTEIN 1"/>
    <property type="match status" value="1"/>
</dbReference>
<keyword evidence="4 5" id="KW-0472">Membrane</keyword>
<accession>A0A371HD65</accession>
<keyword evidence="7" id="KW-1185">Reference proteome</keyword>
<feature type="non-terminal residue" evidence="6">
    <location>
        <position position="197"/>
    </location>
</feature>
<dbReference type="Proteomes" id="UP000257109">
    <property type="component" value="Unassembled WGS sequence"/>
</dbReference>
<gene>
    <name evidence="6" type="primary">YPQ1</name>
    <name evidence="6" type="ORF">CR513_16033</name>
</gene>
<evidence type="ECO:0000256" key="1">
    <source>
        <dbReference type="ARBA" id="ARBA00004141"/>
    </source>
</evidence>
<comment type="caution">
    <text evidence="6">The sequence shown here is derived from an EMBL/GenBank/DDBJ whole genome shotgun (WGS) entry which is preliminary data.</text>
</comment>
<name>A0A371HD65_MUCPR</name>
<feature type="transmembrane region" description="Helical" evidence="5">
    <location>
        <begin position="169"/>
        <end position="190"/>
    </location>
</feature>
<protein>
    <submittedName>
        <fullName evidence="6">Ypq1</fullName>
    </submittedName>
</protein>
<comment type="subcellular location">
    <subcellularLocation>
        <location evidence="1">Membrane</location>
        <topology evidence="1">Multi-pass membrane protein</topology>
    </subcellularLocation>
</comment>
<keyword evidence="2 5" id="KW-0812">Transmembrane</keyword>
<dbReference type="GO" id="GO:0016020">
    <property type="term" value="C:membrane"/>
    <property type="evidence" value="ECO:0007669"/>
    <property type="project" value="UniProtKB-SubCell"/>
</dbReference>
<evidence type="ECO:0000256" key="3">
    <source>
        <dbReference type="ARBA" id="ARBA00022989"/>
    </source>
</evidence>
<feature type="non-terminal residue" evidence="6">
    <location>
        <position position="1"/>
    </location>
</feature>
<keyword evidence="3 5" id="KW-1133">Transmembrane helix</keyword>
<evidence type="ECO:0000313" key="6">
    <source>
        <dbReference type="EMBL" id="RDY00741.1"/>
    </source>
</evidence>
<dbReference type="Pfam" id="PF04193">
    <property type="entry name" value="PQ-loop"/>
    <property type="match status" value="1"/>
</dbReference>
<feature type="transmembrane region" description="Helical" evidence="5">
    <location>
        <begin position="136"/>
        <end position="157"/>
    </location>
</feature>
<dbReference type="PANTHER" id="PTHR16201">
    <property type="entry name" value="SEVEN TRANSMEMBRANE PROTEIN 1-RELATED"/>
    <property type="match status" value="1"/>
</dbReference>
<reference evidence="6" key="1">
    <citation type="submission" date="2018-05" db="EMBL/GenBank/DDBJ databases">
        <title>Draft genome of Mucuna pruriens seed.</title>
        <authorList>
            <person name="Nnadi N.E."/>
            <person name="Vos R."/>
            <person name="Hasami M.H."/>
            <person name="Devisetty U.K."/>
            <person name="Aguiy J.C."/>
        </authorList>
    </citation>
    <scope>NUCLEOTIDE SEQUENCE [LARGE SCALE GENOMIC DNA]</scope>
    <source>
        <strain evidence="6">JCA_2017</strain>
    </source>
</reference>
<proteinExistence type="predicted"/>
<dbReference type="InterPro" id="IPR006603">
    <property type="entry name" value="PQ-loop_rpt"/>
</dbReference>
<organism evidence="6 7">
    <name type="scientific">Mucuna pruriens</name>
    <name type="common">Velvet bean</name>
    <name type="synonym">Dolichos pruriens</name>
    <dbReference type="NCBI Taxonomy" id="157652"/>
    <lineage>
        <taxon>Eukaryota</taxon>
        <taxon>Viridiplantae</taxon>
        <taxon>Streptophyta</taxon>
        <taxon>Embryophyta</taxon>
        <taxon>Tracheophyta</taxon>
        <taxon>Spermatophyta</taxon>
        <taxon>Magnoliopsida</taxon>
        <taxon>eudicotyledons</taxon>
        <taxon>Gunneridae</taxon>
        <taxon>Pentapetalae</taxon>
        <taxon>rosids</taxon>
        <taxon>fabids</taxon>
        <taxon>Fabales</taxon>
        <taxon>Fabaceae</taxon>
        <taxon>Papilionoideae</taxon>
        <taxon>50 kb inversion clade</taxon>
        <taxon>NPAAA clade</taxon>
        <taxon>indigoferoid/millettioid clade</taxon>
        <taxon>Phaseoleae</taxon>
        <taxon>Mucuna</taxon>
    </lineage>
</organism>
<evidence type="ECO:0000313" key="7">
    <source>
        <dbReference type="Proteomes" id="UP000257109"/>
    </source>
</evidence>
<dbReference type="AlphaFoldDB" id="A0A371HD65"/>
<dbReference type="InterPro" id="IPR051415">
    <property type="entry name" value="LAAT-1"/>
</dbReference>